<comment type="caution">
    <text evidence="1">The sequence shown here is derived from an EMBL/GenBank/DDBJ whole genome shotgun (WGS) entry which is preliminary data.</text>
</comment>
<dbReference type="AlphaFoldDB" id="A0AAP5M8V8"/>
<keyword evidence="2" id="KW-1185">Reference proteome</keyword>
<organism evidence="1 2">
    <name type="scientific">Aetokthonos hydrillicola Thurmond2011</name>
    <dbReference type="NCBI Taxonomy" id="2712845"/>
    <lineage>
        <taxon>Bacteria</taxon>
        <taxon>Bacillati</taxon>
        <taxon>Cyanobacteriota</taxon>
        <taxon>Cyanophyceae</taxon>
        <taxon>Nostocales</taxon>
        <taxon>Hapalosiphonaceae</taxon>
        <taxon>Aetokthonos</taxon>
    </lineage>
</organism>
<protein>
    <submittedName>
        <fullName evidence="1">Uncharacterized protein</fullName>
    </submittedName>
</protein>
<sequence length="123" mass="13895">MSFHYKEAQLLHKINQGINLELRAQYQTLPAKPEAETLTDAEYNTLIQLSNQIEQFGVERLEALANLAQLRQVSLSDLMETLGIQPVTYLSASMFLQHSNNWFLSASVVCVNIAAVKQNMRSL</sequence>
<dbReference type="EMBL" id="JAALHA020000001">
    <property type="protein sequence ID" value="MDR9894018.1"/>
    <property type="molecule type" value="Genomic_DNA"/>
</dbReference>
<name>A0AAP5M8V8_9CYAN</name>
<evidence type="ECO:0000313" key="2">
    <source>
        <dbReference type="Proteomes" id="UP000667802"/>
    </source>
</evidence>
<evidence type="ECO:0000313" key="1">
    <source>
        <dbReference type="EMBL" id="MDR9894018.1"/>
    </source>
</evidence>
<reference evidence="2" key="1">
    <citation type="journal article" date="2021" name="Science">
        <title>Hunting the eagle killer: A cyanobacterial neurotoxin causes vacuolar myelinopathy.</title>
        <authorList>
            <person name="Breinlinger S."/>
            <person name="Phillips T.J."/>
            <person name="Haram B.N."/>
            <person name="Mares J."/>
            <person name="Martinez Yerena J.A."/>
            <person name="Hrouzek P."/>
            <person name="Sobotka R."/>
            <person name="Henderson W.M."/>
            <person name="Schmieder P."/>
            <person name="Williams S.M."/>
            <person name="Lauderdale J.D."/>
            <person name="Wilde H.D."/>
            <person name="Gerrin W."/>
            <person name="Kust A."/>
            <person name="Washington J.W."/>
            <person name="Wagner C."/>
            <person name="Geier B."/>
            <person name="Liebeke M."/>
            <person name="Enke H."/>
            <person name="Niedermeyer T.H.J."/>
            <person name="Wilde S.B."/>
        </authorList>
    </citation>
    <scope>NUCLEOTIDE SEQUENCE [LARGE SCALE GENOMIC DNA]</scope>
    <source>
        <strain evidence="2">Thurmond2011</strain>
    </source>
</reference>
<dbReference type="Proteomes" id="UP000667802">
    <property type="component" value="Unassembled WGS sequence"/>
</dbReference>
<proteinExistence type="predicted"/>
<dbReference type="RefSeq" id="WP_208341371.1">
    <property type="nucleotide sequence ID" value="NZ_CAWQFN010000872.1"/>
</dbReference>
<gene>
    <name evidence="1" type="ORF">G7B40_005455</name>
</gene>
<accession>A0AAP5M8V8</accession>